<dbReference type="RefSeq" id="WP_273051352.1">
    <property type="nucleotide sequence ID" value="NZ_DAITTW010000001.1"/>
</dbReference>
<evidence type="ECO:0000256" key="1">
    <source>
        <dbReference type="ARBA" id="ARBA00008791"/>
    </source>
</evidence>
<feature type="region of interest" description="Disordered" evidence="2">
    <location>
        <begin position="214"/>
        <end position="233"/>
    </location>
</feature>
<dbReference type="Pfam" id="PF00582">
    <property type="entry name" value="Usp"/>
    <property type="match status" value="2"/>
</dbReference>
<dbReference type="PANTHER" id="PTHR46268:SF6">
    <property type="entry name" value="UNIVERSAL STRESS PROTEIN UP12"/>
    <property type="match status" value="1"/>
</dbReference>
<reference evidence="4 5" key="1">
    <citation type="journal article" date="2018" name="Nat. Biotechnol.">
        <title>A standardized bacterial taxonomy based on genome phylogeny substantially revises the tree of life.</title>
        <authorList>
            <person name="Parks D.H."/>
            <person name="Chuvochina M."/>
            <person name="Waite D.W."/>
            <person name="Rinke C."/>
            <person name="Skarshewski A."/>
            <person name="Chaumeil P.A."/>
            <person name="Hugenholtz P."/>
        </authorList>
    </citation>
    <scope>NUCLEOTIDE SEQUENCE [LARGE SCALE GENOMIC DNA]</scope>
    <source>
        <strain evidence="4">UBA11247</strain>
    </source>
</reference>
<evidence type="ECO:0000313" key="4">
    <source>
        <dbReference type="EMBL" id="HCT14136.1"/>
    </source>
</evidence>
<comment type="similarity">
    <text evidence="1">Belongs to the universal stress protein A family.</text>
</comment>
<feature type="domain" description="UspA" evidence="3">
    <location>
        <begin position="170"/>
        <end position="329"/>
    </location>
</feature>
<dbReference type="PANTHER" id="PTHR46268">
    <property type="entry name" value="STRESS RESPONSE PROTEIN NHAX"/>
    <property type="match status" value="1"/>
</dbReference>
<name>A0A3D4SXX7_9CORY</name>
<dbReference type="AlphaFoldDB" id="A0A3D4SXX7"/>
<dbReference type="CDD" id="cd00293">
    <property type="entry name" value="USP-like"/>
    <property type="match status" value="2"/>
</dbReference>
<dbReference type="SUPFAM" id="SSF52402">
    <property type="entry name" value="Adenine nucleotide alpha hydrolases-like"/>
    <property type="match status" value="2"/>
</dbReference>
<dbReference type="EMBL" id="DQID01000137">
    <property type="protein sequence ID" value="HCT14136.1"/>
    <property type="molecule type" value="Genomic_DNA"/>
</dbReference>
<gene>
    <name evidence="4" type="ORF">DIW82_04890</name>
</gene>
<sequence>MRPQRILLAWRPAVGHPVSGTAAVAAWLARSQPVLVRPVTVIPRLWPEDGGTGSAAGHDAGRRAFDDWAVRESAAARRSAVTALREAGVPDDMIDVPDSTDPVVSHSETTALTDAAQDFGADLILIGSREDAPAGRFRTGATADALLHCSPLPVLTAPNEPVLSRRGVTRVTCAYVDTEQSRQALRHAADRAARWEVPLRLVALTPAAATMYPATEPLPGTGTADAGDTSGATGTADAAGVRAASQAWLAEAAALLDRGVHRALERHPELTVTAETGTGTTWQDAVDALHWKKGDLLVVGSSVLGSFNRVFIGPSTNQILRTSPAPVLISAV</sequence>
<evidence type="ECO:0000256" key="2">
    <source>
        <dbReference type="SAM" id="MobiDB-lite"/>
    </source>
</evidence>
<evidence type="ECO:0000313" key="5">
    <source>
        <dbReference type="Proteomes" id="UP000261739"/>
    </source>
</evidence>
<dbReference type="STRING" id="863239.GCA_000213935_00154"/>
<proteinExistence type="inferred from homology"/>
<accession>A0A3D4SXX7</accession>
<dbReference type="Proteomes" id="UP000261739">
    <property type="component" value="Unassembled WGS sequence"/>
</dbReference>
<protein>
    <submittedName>
        <fullName evidence="4">Universal stress protein</fullName>
    </submittedName>
</protein>
<comment type="caution">
    <text evidence="4">The sequence shown here is derived from an EMBL/GenBank/DDBJ whole genome shotgun (WGS) entry which is preliminary data.</text>
</comment>
<feature type="domain" description="UspA" evidence="3">
    <location>
        <begin position="25"/>
        <end position="156"/>
    </location>
</feature>
<organism evidence="4 5">
    <name type="scientific">Corynebacterium nuruki</name>
    <dbReference type="NCBI Taxonomy" id="1032851"/>
    <lineage>
        <taxon>Bacteria</taxon>
        <taxon>Bacillati</taxon>
        <taxon>Actinomycetota</taxon>
        <taxon>Actinomycetes</taxon>
        <taxon>Mycobacteriales</taxon>
        <taxon>Corynebacteriaceae</taxon>
        <taxon>Corynebacterium</taxon>
    </lineage>
</organism>
<dbReference type="Gene3D" id="3.40.50.12370">
    <property type="match status" value="1"/>
</dbReference>
<feature type="compositionally biased region" description="Low complexity" evidence="2">
    <location>
        <begin position="220"/>
        <end position="233"/>
    </location>
</feature>
<dbReference type="InterPro" id="IPR006016">
    <property type="entry name" value="UspA"/>
</dbReference>
<evidence type="ECO:0000259" key="3">
    <source>
        <dbReference type="Pfam" id="PF00582"/>
    </source>
</evidence>